<keyword evidence="2" id="KW-1185">Reference proteome</keyword>
<accession>A0A5D2VTC6</accession>
<dbReference type="Proteomes" id="UP000323597">
    <property type="component" value="Chromosome D02"/>
</dbReference>
<evidence type="ECO:0000313" key="2">
    <source>
        <dbReference type="Proteomes" id="UP000323597"/>
    </source>
</evidence>
<dbReference type="AlphaFoldDB" id="A0A5D2VTC6"/>
<sequence length="166" mass="19358">MPPDREVEFSHSCHLHVPVLPITTTPCLASALSVALSFQQPAHHAILYLHPLFHRSAPASFAPFIVTVQPSKLAVRRILFISCFYCVIRGLRFMLGQSSSLKNIEENQVDELKDFWSVWSCGHDYCHDYRHDRNSVHKKKTKVDHNYQSLWTRPYYSLLLFRFILF</sequence>
<evidence type="ECO:0000313" key="1">
    <source>
        <dbReference type="EMBL" id="TYI92711.1"/>
    </source>
</evidence>
<proteinExistence type="predicted"/>
<gene>
    <name evidence="1" type="ORF">E1A91_D02G089600v1</name>
</gene>
<name>A0A5D2VTC6_GOSMU</name>
<reference evidence="1 2" key="1">
    <citation type="submission" date="2019-07" db="EMBL/GenBank/DDBJ databases">
        <title>WGS assembly of Gossypium mustelinum.</title>
        <authorList>
            <person name="Chen Z.J."/>
            <person name="Sreedasyam A."/>
            <person name="Ando A."/>
            <person name="Song Q."/>
            <person name="De L."/>
            <person name="Hulse-Kemp A."/>
            <person name="Ding M."/>
            <person name="Ye W."/>
            <person name="Kirkbride R."/>
            <person name="Jenkins J."/>
            <person name="Plott C."/>
            <person name="Lovell J."/>
            <person name="Lin Y.-M."/>
            <person name="Vaughn R."/>
            <person name="Liu B."/>
            <person name="Li W."/>
            <person name="Simpson S."/>
            <person name="Scheffler B."/>
            <person name="Saski C."/>
            <person name="Grover C."/>
            <person name="Hu G."/>
            <person name="Conover J."/>
            <person name="Carlson J."/>
            <person name="Shu S."/>
            <person name="Boston L."/>
            <person name="Williams M."/>
            <person name="Peterson D."/>
            <person name="Mcgee K."/>
            <person name="Jones D."/>
            <person name="Wendel J."/>
            <person name="Stelly D."/>
            <person name="Grimwood J."/>
            <person name="Schmutz J."/>
        </authorList>
    </citation>
    <scope>NUCLEOTIDE SEQUENCE [LARGE SCALE GENOMIC DNA]</scope>
    <source>
        <strain evidence="1">1408120.09</strain>
    </source>
</reference>
<dbReference type="EMBL" id="CM017650">
    <property type="protein sequence ID" value="TYI92711.1"/>
    <property type="molecule type" value="Genomic_DNA"/>
</dbReference>
<protein>
    <submittedName>
        <fullName evidence="1">Uncharacterized protein</fullName>
    </submittedName>
</protein>
<organism evidence="1 2">
    <name type="scientific">Gossypium mustelinum</name>
    <name type="common">Cotton</name>
    <name type="synonym">Gossypium caicoense</name>
    <dbReference type="NCBI Taxonomy" id="34275"/>
    <lineage>
        <taxon>Eukaryota</taxon>
        <taxon>Viridiplantae</taxon>
        <taxon>Streptophyta</taxon>
        <taxon>Embryophyta</taxon>
        <taxon>Tracheophyta</taxon>
        <taxon>Spermatophyta</taxon>
        <taxon>Magnoliopsida</taxon>
        <taxon>eudicotyledons</taxon>
        <taxon>Gunneridae</taxon>
        <taxon>Pentapetalae</taxon>
        <taxon>rosids</taxon>
        <taxon>malvids</taxon>
        <taxon>Malvales</taxon>
        <taxon>Malvaceae</taxon>
        <taxon>Malvoideae</taxon>
        <taxon>Gossypium</taxon>
    </lineage>
</organism>